<dbReference type="InterPro" id="IPR001173">
    <property type="entry name" value="Glyco_trans_2-like"/>
</dbReference>
<sequence>MFSSSAALFICALCLQGTCNENRGVQFRLNFLSLESVTVIIPTYRPEDYLAQCLDSLDLQTLAKDYFRVIIVLNGDRDPFWSMINNWCESKALRYELIYTQTKGVSNARNIALDKVSTPFVAFIDDDDYVSPDYLKSLFECINDNPEGTVACSDVRTFDEKGNFGSDYISRAYNKAVASGGKSSMFSRRRFLSSSCCKLIPMSIIGQRRFNPEVRIGEDSLFMASISDRITSIMPASDNAIYYRRLRMGSATRSKEPLLTRIRRKISLIGRYIGIYINGYPAYSIVLFMTRIVAIIKS</sequence>
<evidence type="ECO:0000313" key="2">
    <source>
        <dbReference type="EMBL" id="PWB05932.1"/>
    </source>
</evidence>
<dbReference type="GO" id="GO:0016758">
    <property type="term" value="F:hexosyltransferase activity"/>
    <property type="evidence" value="ECO:0007669"/>
    <property type="project" value="UniProtKB-ARBA"/>
</dbReference>
<organism evidence="2 3">
    <name type="scientific">Paramuribaculum intestinale</name>
    <dbReference type="NCBI Taxonomy" id="2094151"/>
    <lineage>
        <taxon>Bacteria</taxon>
        <taxon>Pseudomonadati</taxon>
        <taxon>Bacteroidota</taxon>
        <taxon>Bacteroidia</taxon>
        <taxon>Bacteroidales</taxon>
        <taxon>Muribaculaceae</taxon>
        <taxon>Paramuribaculum</taxon>
    </lineage>
</organism>
<protein>
    <submittedName>
        <fullName evidence="2">Glycosyltransferase family 2 protein</fullName>
    </submittedName>
</protein>
<dbReference type="CDD" id="cd00761">
    <property type="entry name" value="Glyco_tranf_GTA_type"/>
    <property type="match status" value="1"/>
</dbReference>
<dbReference type="Pfam" id="PF00535">
    <property type="entry name" value="Glycos_transf_2"/>
    <property type="match status" value="1"/>
</dbReference>
<keyword evidence="3" id="KW-1185">Reference proteome</keyword>
<proteinExistence type="predicted"/>
<dbReference type="PANTHER" id="PTHR22916">
    <property type="entry name" value="GLYCOSYLTRANSFERASE"/>
    <property type="match status" value="1"/>
</dbReference>
<dbReference type="EMBL" id="PUBV01000044">
    <property type="protein sequence ID" value="PWB05932.1"/>
    <property type="molecule type" value="Genomic_DNA"/>
</dbReference>
<name>A0A2V1ITZ0_9BACT</name>
<dbReference type="AlphaFoldDB" id="A0A2V1ITZ0"/>
<reference evidence="3" key="1">
    <citation type="submission" date="2018-02" db="EMBL/GenBank/DDBJ databases">
        <authorList>
            <person name="Clavel T."/>
            <person name="Strowig T."/>
        </authorList>
    </citation>
    <scope>NUCLEOTIDE SEQUENCE [LARGE SCALE GENOMIC DNA]</scope>
    <source>
        <strain evidence="3">DSM 100764</strain>
    </source>
</reference>
<comment type="caution">
    <text evidence="2">The sequence shown here is derived from an EMBL/GenBank/DDBJ whole genome shotgun (WGS) entry which is preliminary data.</text>
</comment>
<gene>
    <name evidence="2" type="ORF">C5O25_11980</name>
</gene>
<evidence type="ECO:0000313" key="3">
    <source>
        <dbReference type="Proteomes" id="UP000244925"/>
    </source>
</evidence>
<feature type="domain" description="Glycosyltransferase 2-like" evidence="1">
    <location>
        <begin position="38"/>
        <end position="169"/>
    </location>
</feature>
<dbReference type="Gene3D" id="3.90.550.10">
    <property type="entry name" value="Spore Coat Polysaccharide Biosynthesis Protein SpsA, Chain A"/>
    <property type="match status" value="1"/>
</dbReference>
<keyword evidence="2" id="KW-0808">Transferase</keyword>
<dbReference type="Proteomes" id="UP000244925">
    <property type="component" value="Unassembled WGS sequence"/>
</dbReference>
<evidence type="ECO:0000259" key="1">
    <source>
        <dbReference type="Pfam" id="PF00535"/>
    </source>
</evidence>
<accession>A0A2V1ITZ0</accession>
<dbReference type="SUPFAM" id="SSF53448">
    <property type="entry name" value="Nucleotide-diphospho-sugar transferases"/>
    <property type="match status" value="1"/>
</dbReference>
<dbReference type="InterPro" id="IPR029044">
    <property type="entry name" value="Nucleotide-diphossugar_trans"/>
</dbReference>